<evidence type="ECO:0000313" key="1">
    <source>
        <dbReference type="EMBL" id="MFL9888852.1"/>
    </source>
</evidence>
<proteinExistence type="predicted"/>
<accession>A0ABW9A069</accession>
<dbReference type="EMBL" id="JAQQFN010000050">
    <property type="protein sequence ID" value="MFL9888852.1"/>
    <property type="molecule type" value="Genomic_DNA"/>
</dbReference>
<keyword evidence="2" id="KW-1185">Reference proteome</keyword>
<name>A0ABW9A069_9BURK</name>
<organism evidence="1 2">
    <name type="scientific">Paraburkholderia agricolaris</name>
    <dbReference type="NCBI Taxonomy" id="2152888"/>
    <lineage>
        <taxon>Bacteria</taxon>
        <taxon>Pseudomonadati</taxon>
        <taxon>Pseudomonadota</taxon>
        <taxon>Betaproteobacteria</taxon>
        <taxon>Burkholderiales</taxon>
        <taxon>Burkholderiaceae</taxon>
        <taxon>Paraburkholderia</taxon>
    </lineage>
</organism>
<dbReference type="Proteomes" id="UP001629249">
    <property type="component" value="Unassembled WGS sequence"/>
</dbReference>
<sequence>MNQQRRLNPQIVHDIAAQLFWLLAESAGIEATSEAVIESGGRCLVESPFSAAVLGQYGFDKLSPDERRGACEAIAAEAETFTLSGENMNGIVYGEDAAGGRAPSAQDVETAHLKVLPKDLSYSGQAPERTGRLCLRHPLPAVVFTHVAPRGGVLEVADTSDALGFHLPMFLSHVTTTQLDDNLYVSMGIFHIPVPDSEHGDQWVRAIANSTRFIDGVQFGGVGGVTCVDVTW</sequence>
<gene>
    <name evidence="1" type="ORF">PQR66_37905</name>
</gene>
<reference evidence="1 2" key="1">
    <citation type="journal article" date="2024" name="Chem. Sci.">
        <title>Discovery of megapolipeptins by genome mining of a Burkholderiales bacteria collection.</title>
        <authorList>
            <person name="Paulo B.S."/>
            <person name="Recchia M.J.J."/>
            <person name="Lee S."/>
            <person name="Fergusson C.H."/>
            <person name="Romanowski S.B."/>
            <person name="Hernandez A."/>
            <person name="Krull N."/>
            <person name="Liu D.Y."/>
            <person name="Cavanagh H."/>
            <person name="Bos A."/>
            <person name="Gray C.A."/>
            <person name="Murphy B.T."/>
            <person name="Linington R.G."/>
            <person name="Eustaquio A.S."/>
        </authorList>
    </citation>
    <scope>NUCLEOTIDE SEQUENCE [LARGE SCALE GENOMIC DNA]</scope>
    <source>
        <strain evidence="1 2">RL16-012-BIC-B</strain>
    </source>
</reference>
<comment type="caution">
    <text evidence="1">The sequence shown here is derived from an EMBL/GenBank/DDBJ whole genome shotgun (WGS) entry which is preliminary data.</text>
</comment>
<protein>
    <submittedName>
        <fullName evidence="1">Uncharacterized protein</fullName>
    </submittedName>
</protein>
<dbReference type="RefSeq" id="WP_408335642.1">
    <property type="nucleotide sequence ID" value="NZ_JAQQFH010000059.1"/>
</dbReference>
<evidence type="ECO:0000313" key="2">
    <source>
        <dbReference type="Proteomes" id="UP001629249"/>
    </source>
</evidence>